<gene>
    <name evidence="1" type="ORF">BaRGS_00009330</name>
</gene>
<evidence type="ECO:0000313" key="2">
    <source>
        <dbReference type="Proteomes" id="UP001519460"/>
    </source>
</evidence>
<dbReference type="AlphaFoldDB" id="A0ABD0LIQ5"/>
<reference evidence="1 2" key="1">
    <citation type="journal article" date="2023" name="Sci. Data">
        <title>Genome assembly of the Korean intertidal mud-creeper Batillaria attramentaria.</title>
        <authorList>
            <person name="Patra A.K."/>
            <person name="Ho P.T."/>
            <person name="Jun S."/>
            <person name="Lee S.J."/>
            <person name="Kim Y."/>
            <person name="Won Y.J."/>
        </authorList>
    </citation>
    <scope>NUCLEOTIDE SEQUENCE [LARGE SCALE GENOMIC DNA]</scope>
    <source>
        <strain evidence="1">Wonlab-2016</strain>
    </source>
</reference>
<sequence>MLCARQTCLTLSDPHSVFSSARDARDLEKGRRQRVTGRLQVRPVRGRRNHNAVRLPPSNQHPPDRVRRWQPRMRTRDEPDYLPVVRGPEVVRRVGIKEHHGRALPQPRHKHATREHRVHLSACWFVDNCHPENCHRTIATWTVATEDREPVSDRMIGGNWPDGSRVGDSCPRWKSSGCQLSSVEIVWMSVVLG</sequence>
<comment type="caution">
    <text evidence="1">The sequence shown here is derived from an EMBL/GenBank/DDBJ whole genome shotgun (WGS) entry which is preliminary data.</text>
</comment>
<organism evidence="1 2">
    <name type="scientific">Batillaria attramentaria</name>
    <dbReference type="NCBI Taxonomy" id="370345"/>
    <lineage>
        <taxon>Eukaryota</taxon>
        <taxon>Metazoa</taxon>
        <taxon>Spiralia</taxon>
        <taxon>Lophotrochozoa</taxon>
        <taxon>Mollusca</taxon>
        <taxon>Gastropoda</taxon>
        <taxon>Caenogastropoda</taxon>
        <taxon>Sorbeoconcha</taxon>
        <taxon>Cerithioidea</taxon>
        <taxon>Batillariidae</taxon>
        <taxon>Batillaria</taxon>
    </lineage>
</organism>
<proteinExistence type="predicted"/>
<keyword evidence="2" id="KW-1185">Reference proteome</keyword>
<protein>
    <submittedName>
        <fullName evidence="1">Uncharacterized protein</fullName>
    </submittedName>
</protein>
<dbReference type="Proteomes" id="UP001519460">
    <property type="component" value="Unassembled WGS sequence"/>
</dbReference>
<name>A0ABD0LIQ5_9CAEN</name>
<evidence type="ECO:0000313" key="1">
    <source>
        <dbReference type="EMBL" id="KAK7499355.1"/>
    </source>
</evidence>
<accession>A0ABD0LIQ5</accession>
<dbReference type="EMBL" id="JACVVK020000044">
    <property type="protein sequence ID" value="KAK7499355.1"/>
    <property type="molecule type" value="Genomic_DNA"/>
</dbReference>